<keyword evidence="6" id="KW-1185">Reference proteome</keyword>
<accession>A0ABV7UM29</accession>
<dbReference type="InterPro" id="IPR010486">
    <property type="entry name" value="HNS-dep_expression_A/B"/>
</dbReference>
<evidence type="ECO:0000256" key="4">
    <source>
        <dbReference type="SAM" id="SignalP"/>
    </source>
</evidence>
<feature type="signal peptide" evidence="4">
    <location>
        <begin position="1"/>
        <end position="21"/>
    </location>
</feature>
<dbReference type="InterPro" id="IPR038303">
    <property type="entry name" value="HdeA/HdeB_sf"/>
</dbReference>
<proteinExistence type="predicted"/>
<comment type="caution">
    <text evidence="5">The sequence shown here is derived from an EMBL/GenBank/DDBJ whole genome shotgun (WGS) entry which is preliminary data.</text>
</comment>
<dbReference type="Proteomes" id="UP001595704">
    <property type="component" value="Unassembled WGS sequence"/>
</dbReference>
<keyword evidence="2" id="KW-0574">Periplasm</keyword>
<evidence type="ECO:0000313" key="6">
    <source>
        <dbReference type="Proteomes" id="UP001595704"/>
    </source>
</evidence>
<dbReference type="EMBL" id="JBHRYC010000093">
    <property type="protein sequence ID" value="MFC3639459.1"/>
    <property type="molecule type" value="Genomic_DNA"/>
</dbReference>
<name>A0ABV7UM29_9HYPH</name>
<evidence type="ECO:0000256" key="3">
    <source>
        <dbReference type="ARBA" id="ARBA00023186"/>
    </source>
</evidence>
<feature type="chain" id="PRO_5045534281" evidence="4">
    <location>
        <begin position="22"/>
        <end position="179"/>
    </location>
</feature>
<reference evidence="6" key="1">
    <citation type="journal article" date="2019" name="Int. J. Syst. Evol. Microbiol.">
        <title>The Global Catalogue of Microorganisms (GCM) 10K type strain sequencing project: providing services to taxonomists for standard genome sequencing and annotation.</title>
        <authorList>
            <consortium name="The Broad Institute Genomics Platform"/>
            <consortium name="The Broad Institute Genome Sequencing Center for Infectious Disease"/>
            <person name="Wu L."/>
            <person name="Ma J."/>
        </authorList>
    </citation>
    <scope>NUCLEOTIDE SEQUENCE [LARGE SCALE GENOMIC DNA]</scope>
    <source>
        <strain evidence="6">KCTC 42282</strain>
    </source>
</reference>
<protein>
    <submittedName>
        <fullName evidence="5">HdeA/HdeB family chaperone</fullName>
    </submittedName>
</protein>
<dbReference type="Gene3D" id="1.10.890.10">
    <property type="entry name" value="HNS-dependent expression A"/>
    <property type="match status" value="2"/>
</dbReference>
<sequence length="179" mass="19555">MKKTLLLALLGIAALGAPAQAQVTYDMSKVTCTDYNAMDPAAAQSAAAWMSGWFNQRSGNTVINLEAHRKNVATIKDWCSWNKSGNVMGRIQGAIQEGTTAKGGPADINAAQITCGEYLGASPDDQLLISSWMGGWFMSTKNLTNVDERYAKRNLEKVVEHCKAHKSKSLMDTVKQNWR</sequence>
<organism evidence="5 6">
    <name type="scientific">Camelimonas fluminis</name>
    <dbReference type="NCBI Taxonomy" id="1576911"/>
    <lineage>
        <taxon>Bacteria</taxon>
        <taxon>Pseudomonadati</taxon>
        <taxon>Pseudomonadota</taxon>
        <taxon>Alphaproteobacteria</taxon>
        <taxon>Hyphomicrobiales</taxon>
        <taxon>Chelatococcaceae</taxon>
        <taxon>Camelimonas</taxon>
    </lineage>
</organism>
<keyword evidence="1 4" id="KW-0732">Signal</keyword>
<gene>
    <name evidence="5" type="ORF">ACFONL_19145</name>
</gene>
<dbReference type="Pfam" id="PF06411">
    <property type="entry name" value="HdeA"/>
    <property type="match status" value="2"/>
</dbReference>
<evidence type="ECO:0000256" key="2">
    <source>
        <dbReference type="ARBA" id="ARBA00022764"/>
    </source>
</evidence>
<keyword evidence="3" id="KW-0143">Chaperone</keyword>
<evidence type="ECO:0000256" key="1">
    <source>
        <dbReference type="ARBA" id="ARBA00022729"/>
    </source>
</evidence>
<dbReference type="RefSeq" id="WP_191319236.1">
    <property type="nucleotide sequence ID" value="NZ_BNCG01000007.1"/>
</dbReference>
<evidence type="ECO:0000313" key="5">
    <source>
        <dbReference type="EMBL" id="MFC3639459.1"/>
    </source>
</evidence>